<keyword evidence="14" id="KW-1185">Reference proteome</keyword>
<evidence type="ECO:0000259" key="12">
    <source>
        <dbReference type="Pfam" id="PF04003"/>
    </source>
</evidence>
<dbReference type="Proteomes" id="UP000036681">
    <property type="component" value="Unplaced"/>
</dbReference>
<dbReference type="SUPFAM" id="SSF63825">
    <property type="entry name" value="YWTD domain"/>
    <property type="match status" value="1"/>
</dbReference>
<evidence type="ECO:0000256" key="7">
    <source>
        <dbReference type="ARBA" id="ARBA00022737"/>
    </source>
</evidence>
<evidence type="ECO:0000256" key="8">
    <source>
        <dbReference type="ARBA" id="ARBA00022989"/>
    </source>
</evidence>
<dbReference type="InterPro" id="IPR001680">
    <property type="entry name" value="WD40_rpt"/>
</dbReference>
<evidence type="ECO:0000313" key="15">
    <source>
        <dbReference type="WBParaSite" id="ALUE_0000283101-mRNA-1"/>
    </source>
</evidence>
<feature type="transmembrane region" description="Helical" evidence="11">
    <location>
        <begin position="205"/>
        <end position="227"/>
    </location>
</feature>
<keyword evidence="9 11" id="KW-0472">Membrane</keyword>
<dbReference type="Pfam" id="PF04003">
    <property type="entry name" value="Utp12"/>
    <property type="match status" value="1"/>
</dbReference>
<protein>
    <submittedName>
        <fullName evidence="15">Small-subunit processome Utp12 domain-containing protein</fullName>
    </submittedName>
</protein>
<dbReference type="GO" id="GO:0016020">
    <property type="term" value="C:membrane"/>
    <property type="evidence" value="ECO:0007669"/>
    <property type="project" value="UniProtKB-SubCell"/>
</dbReference>
<dbReference type="SMART" id="SM00320">
    <property type="entry name" value="WD40"/>
    <property type="match status" value="11"/>
</dbReference>
<feature type="repeat" description="WD" evidence="10">
    <location>
        <begin position="773"/>
        <end position="799"/>
    </location>
</feature>
<dbReference type="InterPro" id="IPR019775">
    <property type="entry name" value="WD40_repeat_CS"/>
</dbReference>
<dbReference type="PANTHER" id="PTHR19858:SF0">
    <property type="entry name" value="PERIODIC TRYPTOPHAN PROTEIN 2 HOMOLOG"/>
    <property type="match status" value="1"/>
</dbReference>
<feature type="domain" description="Small-subunit processome Utp12" evidence="12">
    <location>
        <begin position="1193"/>
        <end position="1288"/>
    </location>
</feature>
<sequence length="1299" mass="144230">MSRVSQPEIVKHRSCSENENADRWITLEFARRSDFFSENFVVKEREQDEVLGRKETLDGRAGLAFHAKWDAHGYRFHASILAQDSSGLSECCGPAVCLRMKENGRIVMEHGHEHPPRSDHERGHTGARHVDWRQAINLIFCAGGILVCYLWFGIVQESITKGKYGPDGKDRFTFTQALVFVQCAVNTGFAYTLRGKTRDNVPVKMYAFVAMSYLLAMMASNHALQYIPYPTQVLAKSCKPIPILIFGVLFAAKKYHWKKYVFVLMIVVGVAIFLYKDKAGASRGRSMFSFGMGEFFLLFSLAMDGTTGAIQDTIRHHYKANAHSMMYHMNLFSTIYLLFGLMTSGELAKFSYFVNVYPSVITNMLLLALTSALGQYFIFKTVAEFGPLTCSIVTTTRKLFTMLGSVILFGNALSQRQMLGTVIVFTGLLLDAIESKKKRPPAKSKVVEGAIGYESQECKKLTGVTYDKGLRGNVANTIAVESDQNIKVVALNPAGTHVFIVNEGGEGLYVNLATQTVLYRHRFHKRVGDVKFSPDGRRIAACRDGDVQVFSVAGFQSHQFNPFVLQETYKITADSVRHLNWSYDSKLLVTGSEDKQVRIVAAGRKLQNLFMYTLASHKGAIIGCHFCHNSYDLITVGKRGLANLWTCLLTADDLVDGICNKETPSEVKKINFEKTKRRNLLEDLGGGSQGVDVSACTFHAPTNLLVTAFTSGVFLLHELPSFSLIHSLRVSELEVRTLSVNKSGDWLAIGCGKGSDAQLVVWEWQSETYIMKQQSHSQTITTAAYSPDGSLLATGAEDGKSLNSYSIHFNFTDSSFPLKAKIWNCRSSFCVVTFTEHTSGVSAVRWTSDGKALLSSSLDGTVRAHDLQRYRNFRTLVCPEQTQLGSLAVDAAGDLVVAASIDVYNIFVWSLENGRLLDVLSGHSAPIAAISLHGTSLISASWDKTMRIWNVVESASVETIELTDEALDVAYSPSGQNIAVLCLDGSITLFDAESSTQWGCIDTKLDVDAARSVAELIKKETSEKSKSFTCICFSADGAFILAAGRSNYICMYNVAERIIVNKFKLTTNRSLDGVTLDINRRNISEFGNMALIDASDSEDEAGCKKRIKLAGTRHSDLAERSAKPEIRVQSLNFSPTGMSFAVCSTEGVCLFSKDHRTVFDPYELNVDITPSRIRSEIAQGEYSHALVMALRLNEVQLIEESVLATPLAQVDVVTRSLPITYAEKLLMWFANGNNTLAQRHIQLWQLWLKSILVEHARQMKSNRAANLSSFTSLQQLISIHSNLVSKLYVFISFYLHKYR</sequence>
<evidence type="ECO:0000256" key="3">
    <source>
        <dbReference type="ARBA" id="ARBA00010694"/>
    </source>
</evidence>
<dbReference type="Pfam" id="PF10647">
    <property type="entry name" value="Gmad1"/>
    <property type="match status" value="1"/>
</dbReference>
<evidence type="ECO:0000313" key="14">
    <source>
        <dbReference type="Proteomes" id="UP000036681"/>
    </source>
</evidence>
<keyword evidence="7" id="KW-0677">Repeat</keyword>
<dbReference type="InterPro" id="IPR027145">
    <property type="entry name" value="PWP2"/>
</dbReference>
<evidence type="ECO:0000256" key="9">
    <source>
        <dbReference type="ARBA" id="ARBA00023136"/>
    </source>
</evidence>
<dbReference type="GO" id="GO:0032040">
    <property type="term" value="C:small-subunit processome"/>
    <property type="evidence" value="ECO:0007669"/>
    <property type="project" value="TreeGrafter"/>
</dbReference>
<comment type="similarity">
    <text evidence="2">Belongs to the WD repeat PWP2 family.</text>
</comment>
<keyword evidence="6 11" id="KW-0812">Transmembrane</keyword>
<name>A0A9J2NZ71_ASCLU</name>
<dbReference type="PANTHER" id="PTHR19858">
    <property type="entry name" value="WD40 REPEAT PROTEIN"/>
    <property type="match status" value="1"/>
</dbReference>
<dbReference type="WBParaSite" id="ALUE_0000283101-mRNA-1">
    <property type="protein sequence ID" value="ALUE_0000283101-mRNA-1"/>
    <property type="gene ID" value="ALUE_0000283101"/>
</dbReference>
<reference evidence="15" key="1">
    <citation type="submission" date="2023-03" db="UniProtKB">
        <authorList>
            <consortium name="WormBaseParasite"/>
        </authorList>
    </citation>
    <scope>IDENTIFICATION</scope>
</reference>
<keyword evidence="4" id="KW-0813">Transport</keyword>
<dbReference type="InterPro" id="IPR007148">
    <property type="entry name" value="SSU_processome_Utp12"/>
</dbReference>
<dbReference type="Gene3D" id="2.130.10.10">
    <property type="entry name" value="YVTN repeat-like/Quinoprotein amine dehydrogenase"/>
    <property type="match status" value="4"/>
</dbReference>
<dbReference type="InterPro" id="IPR018910">
    <property type="entry name" value="LpqB_C"/>
</dbReference>
<dbReference type="Pfam" id="PF08449">
    <property type="entry name" value="UAA"/>
    <property type="match status" value="1"/>
</dbReference>
<feature type="transmembrane region" description="Helical" evidence="11">
    <location>
        <begin position="331"/>
        <end position="354"/>
    </location>
</feature>
<dbReference type="InterPro" id="IPR013657">
    <property type="entry name" value="SCL35B1-4/HUT1"/>
</dbReference>
<dbReference type="SUPFAM" id="SSF50978">
    <property type="entry name" value="WD40 repeat-like"/>
    <property type="match status" value="1"/>
</dbReference>
<feature type="transmembrane region" description="Helical" evidence="11">
    <location>
        <begin position="360"/>
        <end position="379"/>
    </location>
</feature>
<dbReference type="GO" id="GO:0000028">
    <property type="term" value="P:ribosomal small subunit assembly"/>
    <property type="evidence" value="ECO:0007669"/>
    <property type="project" value="TreeGrafter"/>
</dbReference>
<feature type="domain" description="Lipoprotein LpqB C-terminal" evidence="13">
    <location>
        <begin position="496"/>
        <end position="600"/>
    </location>
</feature>
<evidence type="ECO:0000256" key="11">
    <source>
        <dbReference type="SAM" id="Phobius"/>
    </source>
</evidence>
<keyword evidence="8 11" id="KW-1133">Transmembrane helix</keyword>
<dbReference type="PROSITE" id="PS50082">
    <property type="entry name" value="WD_REPEATS_2"/>
    <property type="match status" value="3"/>
</dbReference>
<evidence type="ECO:0000256" key="10">
    <source>
        <dbReference type="PROSITE-ProRule" id="PRU00221"/>
    </source>
</evidence>
<comment type="subcellular location">
    <subcellularLocation>
        <location evidence="1">Membrane</location>
        <topology evidence="1">Multi-pass membrane protein</topology>
    </subcellularLocation>
</comment>
<dbReference type="GO" id="GO:0012505">
    <property type="term" value="C:endomembrane system"/>
    <property type="evidence" value="ECO:0007669"/>
    <property type="project" value="UniProtKB-ARBA"/>
</dbReference>
<dbReference type="SUPFAM" id="SSF63829">
    <property type="entry name" value="Calcium-dependent phosphotriesterase"/>
    <property type="match status" value="1"/>
</dbReference>
<evidence type="ECO:0000256" key="2">
    <source>
        <dbReference type="ARBA" id="ARBA00010226"/>
    </source>
</evidence>
<feature type="transmembrane region" description="Helical" evidence="11">
    <location>
        <begin position="259"/>
        <end position="275"/>
    </location>
</feature>
<evidence type="ECO:0000256" key="1">
    <source>
        <dbReference type="ARBA" id="ARBA00004141"/>
    </source>
</evidence>
<dbReference type="PROSITE" id="PS00678">
    <property type="entry name" value="WD_REPEATS_1"/>
    <property type="match status" value="1"/>
</dbReference>
<dbReference type="GO" id="GO:0034388">
    <property type="term" value="C:Pwp2p-containing subcomplex of 90S preribosome"/>
    <property type="evidence" value="ECO:0007669"/>
    <property type="project" value="TreeGrafter"/>
</dbReference>
<accession>A0A9J2NZ71</accession>
<organism evidence="14 15">
    <name type="scientific">Ascaris lumbricoides</name>
    <name type="common">Giant roundworm</name>
    <dbReference type="NCBI Taxonomy" id="6252"/>
    <lineage>
        <taxon>Eukaryota</taxon>
        <taxon>Metazoa</taxon>
        <taxon>Ecdysozoa</taxon>
        <taxon>Nematoda</taxon>
        <taxon>Chromadorea</taxon>
        <taxon>Rhabditida</taxon>
        <taxon>Spirurina</taxon>
        <taxon>Ascaridomorpha</taxon>
        <taxon>Ascaridoidea</taxon>
        <taxon>Ascarididae</taxon>
        <taxon>Ascaris</taxon>
    </lineage>
</organism>
<feature type="transmembrane region" description="Helical" evidence="11">
    <location>
        <begin position="287"/>
        <end position="310"/>
    </location>
</feature>
<evidence type="ECO:0000256" key="6">
    <source>
        <dbReference type="ARBA" id="ARBA00022692"/>
    </source>
</evidence>
<comment type="similarity">
    <text evidence="3">Belongs to the nucleotide-sugar transporter family. SLC35B subfamily.</text>
</comment>
<dbReference type="InterPro" id="IPR036322">
    <property type="entry name" value="WD40_repeat_dom_sf"/>
</dbReference>
<evidence type="ECO:0000256" key="4">
    <source>
        <dbReference type="ARBA" id="ARBA00022448"/>
    </source>
</evidence>
<keyword evidence="5 10" id="KW-0853">WD repeat</keyword>
<feature type="transmembrane region" description="Helical" evidence="11">
    <location>
        <begin position="135"/>
        <end position="154"/>
    </location>
</feature>
<dbReference type="InterPro" id="IPR015943">
    <property type="entry name" value="WD40/YVTN_repeat-like_dom_sf"/>
</dbReference>
<proteinExistence type="inferred from homology"/>
<feature type="repeat" description="WD" evidence="10">
    <location>
        <begin position="834"/>
        <end position="875"/>
    </location>
</feature>
<dbReference type="GO" id="GO:0000462">
    <property type="term" value="P:maturation of SSU-rRNA from tricistronic rRNA transcript (SSU-rRNA, 5.8S rRNA, LSU-rRNA)"/>
    <property type="evidence" value="ECO:0007669"/>
    <property type="project" value="TreeGrafter"/>
</dbReference>
<dbReference type="PROSITE" id="PS50294">
    <property type="entry name" value="WD_REPEATS_REGION"/>
    <property type="match status" value="2"/>
</dbReference>
<dbReference type="GO" id="GO:0055085">
    <property type="term" value="P:transmembrane transport"/>
    <property type="evidence" value="ECO:0007669"/>
    <property type="project" value="InterPro"/>
</dbReference>
<feature type="transmembrane region" description="Helical" evidence="11">
    <location>
        <begin position="174"/>
        <end position="193"/>
    </location>
</feature>
<dbReference type="Pfam" id="PF00400">
    <property type="entry name" value="WD40"/>
    <property type="match status" value="4"/>
</dbReference>
<dbReference type="CDD" id="cd00200">
    <property type="entry name" value="WD40"/>
    <property type="match status" value="1"/>
</dbReference>
<evidence type="ECO:0000259" key="13">
    <source>
        <dbReference type="Pfam" id="PF10647"/>
    </source>
</evidence>
<evidence type="ECO:0000256" key="5">
    <source>
        <dbReference type="ARBA" id="ARBA00022574"/>
    </source>
</evidence>
<feature type="repeat" description="WD" evidence="10">
    <location>
        <begin position="920"/>
        <end position="959"/>
    </location>
</feature>
<dbReference type="InterPro" id="IPR037185">
    <property type="entry name" value="EmrE-like"/>
</dbReference>
<dbReference type="SUPFAM" id="SSF103481">
    <property type="entry name" value="Multidrug resistance efflux transporter EmrE"/>
    <property type="match status" value="2"/>
</dbReference>